<reference evidence="4 5" key="1">
    <citation type="submission" date="2016-05" db="EMBL/GenBank/DDBJ databases">
        <authorList>
            <person name="Lavstsen T."/>
            <person name="Jespersen J.S."/>
        </authorList>
    </citation>
    <scope>NUCLEOTIDE SEQUENCE [LARGE SCALE GENOMIC DNA]</scope>
    <source>
        <strain evidence="4 5">KCJ1736</strain>
    </source>
</reference>
<keyword evidence="3" id="KW-0349">Heme</keyword>
<dbReference type="PANTHER" id="PTHR46696:SF1">
    <property type="entry name" value="CYTOCHROME P450 YJIB-RELATED"/>
    <property type="match status" value="1"/>
</dbReference>
<dbReference type="PANTHER" id="PTHR46696">
    <property type="entry name" value="P450, PUTATIVE (EUROFUNG)-RELATED"/>
    <property type="match status" value="1"/>
</dbReference>
<dbReference type="InterPro" id="IPR036396">
    <property type="entry name" value="Cyt_P450_sf"/>
</dbReference>
<evidence type="ECO:0008006" key="6">
    <source>
        <dbReference type="Google" id="ProtNLM"/>
    </source>
</evidence>
<dbReference type="GO" id="GO:0016705">
    <property type="term" value="F:oxidoreductase activity, acting on paired donors, with incorporation or reduction of molecular oxygen"/>
    <property type="evidence" value="ECO:0007669"/>
    <property type="project" value="InterPro"/>
</dbReference>
<dbReference type="InterPro" id="IPR002397">
    <property type="entry name" value="Cyt_P450_B"/>
</dbReference>
<comment type="caution">
    <text evidence="4">The sequence shown here is derived from an EMBL/GenBank/DDBJ whole genome shotgun (WGS) entry which is preliminary data.</text>
</comment>
<proteinExistence type="inferred from homology"/>
<dbReference type="Pfam" id="PF00067">
    <property type="entry name" value="p450"/>
    <property type="match status" value="1"/>
</dbReference>
<keyword evidence="3" id="KW-0479">Metal-binding</keyword>
<organism evidence="4 5">
    <name type="scientific">Agrobacterium tumefaciens</name>
    <dbReference type="NCBI Taxonomy" id="358"/>
    <lineage>
        <taxon>Bacteria</taxon>
        <taxon>Pseudomonadati</taxon>
        <taxon>Pseudomonadota</taxon>
        <taxon>Alphaproteobacteria</taxon>
        <taxon>Hyphomicrobiales</taxon>
        <taxon>Rhizobiaceae</taxon>
        <taxon>Rhizobium/Agrobacterium group</taxon>
        <taxon>Agrobacterium</taxon>
        <taxon>Agrobacterium tumefaciens complex</taxon>
    </lineage>
</organism>
<keyword evidence="3" id="KW-0408">Iron</keyword>
<dbReference type="InterPro" id="IPR017972">
    <property type="entry name" value="Cyt_P450_CS"/>
</dbReference>
<dbReference type="Proteomes" id="UP000077098">
    <property type="component" value="Unassembled WGS sequence"/>
</dbReference>
<dbReference type="SUPFAM" id="SSF48264">
    <property type="entry name" value="Cytochrome P450"/>
    <property type="match status" value="1"/>
</dbReference>
<dbReference type="EMBL" id="LXPS01000006">
    <property type="protein sequence ID" value="OAE48359.1"/>
    <property type="molecule type" value="Genomic_DNA"/>
</dbReference>
<dbReference type="AlphaFoldDB" id="A0A176XH85"/>
<dbReference type="PRINTS" id="PR00359">
    <property type="entry name" value="BP450"/>
</dbReference>
<comment type="cofactor">
    <cofactor evidence="1">
        <name>heme</name>
        <dbReference type="ChEBI" id="CHEBI:30413"/>
    </cofactor>
</comment>
<dbReference type="GO" id="GO:0020037">
    <property type="term" value="F:heme binding"/>
    <property type="evidence" value="ECO:0007669"/>
    <property type="project" value="InterPro"/>
</dbReference>
<comment type="similarity">
    <text evidence="2 3">Belongs to the cytochrome P450 family.</text>
</comment>
<keyword evidence="3" id="KW-0560">Oxidoreductase</keyword>
<evidence type="ECO:0000256" key="3">
    <source>
        <dbReference type="RuleBase" id="RU000461"/>
    </source>
</evidence>
<dbReference type="GO" id="GO:0005506">
    <property type="term" value="F:iron ion binding"/>
    <property type="evidence" value="ECO:0007669"/>
    <property type="project" value="InterPro"/>
</dbReference>
<evidence type="ECO:0000313" key="4">
    <source>
        <dbReference type="EMBL" id="OAE48359.1"/>
    </source>
</evidence>
<dbReference type="InterPro" id="IPR001128">
    <property type="entry name" value="Cyt_P450"/>
</dbReference>
<name>A0A176XH85_AGRTU</name>
<gene>
    <name evidence="4" type="ORF">A7J57_21990</name>
</gene>
<protein>
    <recommendedName>
        <fullName evidence="6">Cytochrome P450</fullName>
    </recommendedName>
</protein>
<evidence type="ECO:0000313" key="5">
    <source>
        <dbReference type="Proteomes" id="UP000077098"/>
    </source>
</evidence>
<dbReference type="GO" id="GO:0004497">
    <property type="term" value="F:monooxygenase activity"/>
    <property type="evidence" value="ECO:0007669"/>
    <property type="project" value="UniProtKB-KW"/>
</dbReference>
<evidence type="ECO:0000256" key="2">
    <source>
        <dbReference type="ARBA" id="ARBA00010617"/>
    </source>
</evidence>
<evidence type="ECO:0000256" key="1">
    <source>
        <dbReference type="ARBA" id="ARBA00001971"/>
    </source>
</evidence>
<dbReference type="PROSITE" id="PS00086">
    <property type="entry name" value="CYTOCHROME_P450"/>
    <property type="match status" value="1"/>
</dbReference>
<sequence>MLTIAELEADPQAAFKRWRSNSPIVEYEGGGLFVLRHSDVVKLSSDPRIVATEAAIPESRGVTKGILHEFFSLGMLTANGAPHERRRSIMSRALSSVLAKEFRTSVRDATEDLIDAVYAQGTAEFVSQFANKIPVLALAGILGVPHDERAVFVSHVGELSRFFGPASTTADIAKSAEAATFLHDYLMRKMAQTHTGAGFMDAIREAAENAGVSPVEAAIQIVQLIIGGNESVRAAIVAQTSLLLLHKRQWHAVCEDQSLVAAAVSEAMRYQPGIAGMVRATADEIELSGHIIPAQTLLILSTISALRDETVYNDPDTFDIHRNDLLRDHLAFGAGAHRCVADHLARIELEECLSVFTRRLPKLRLEDIPVFNGHIFVRMPSHFCVSWPV</sequence>
<keyword evidence="3" id="KW-0503">Monooxygenase</keyword>
<dbReference type="Gene3D" id="1.10.630.10">
    <property type="entry name" value="Cytochrome P450"/>
    <property type="match status" value="1"/>
</dbReference>
<accession>A0A176XH85</accession>
<dbReference type="RefSeq" id="WP_063947859.1">
    <property type="nucleotide sequence ID" value="NZ_LXPS01000006.1"/>
</dbReference>